<dbReference type="PROSITE" id="PS00571">
    <property type="entry name" value="AMIDASES"/>
    <property type="match status" value="1"/>
</dbReference>
<comment type="catalytic activity">
    <reaction evidence="1">
        <text>a monocarboxylic acid amide + H2O = a monocarboxylate + NH4(+)</text>
        <dbReference type="Rhea" id="RHEA:12020"/>
        <dbReference type="ChEBI" id="CHEBI:15377"/>
        <dbReference type="ChEBI" id="CHEBI:28938"/>
        <dbReference type="ChEBI" id="CHEBI:35757"/>
        <dbReference type="ChEBI" id="CHEBI:83628"/>
        <dbReference type="EC" id="3.5.1.4"/>
    </reaction>
</comment>
<keyword evidence="4" id="KW-0378">Hydrolase</keyword>
<dbReference type="Proteomes" id="UP000305067">
    <property type="component" value="Unassembled WGS sequence"/>
</dbReference>
<dbReference type="PANTHER" id="PTHR46072:SF11">
    <property type="entry name" value="AMIDASE-RELATED"/>
    <property type="match status" value="1"/>
</dbReference>
<dbReference type="InterPro" id="IPR023631">
    <property type="entry name" value="Amidase_dom"/>
</dbReference>
<evidence type="ECO:0000259" key="7">
    <source>
        <dbReference type="Pfam" id="PF01425"/>
    </source>
</evidence>
<evidence type="ECO:0000256" key="6">
    <source>
        <dbReference type="PIRSR" id="PIRSR001221-2"/>
    </source>
</evidence>
<evidence type="ECO:0000256" key="2">
    <source>
        <dbReference type="ARBA" id="ARBA00009199"/>
    </source>
</evidence>
<organism evidence="8 9">
    <name type="scientific">Pterulicium gracile</name>
    <dbReference type="NCBI Taxonomy" id="1884261"/>
    <lineage>
        <taxon>Eukaryota</taxon>
        <taxon>Fungi</taxon>
        <taxon>Dikarya</taxon>
        <taxon>Basidiomycota</taxon>
        <taxon>Agaricomycotina</taxon>
        <taxon>Agaricomycetes</taxon>
        <taxon>Agaricomycetidae</taxon>
        <taxon>Agaricales</taxon>
        <taxon>Pleurotineae</taxon>
        <taxon>Pterulaceae</taxon>
        <taxon>Pterulicium</taxon>
    </lineage>
</organism>
<dbReference type="PIRSF" id="PIRSF001221">
    <property type="entry name" value="Amidase_fungi"/>
    <property type="match status" value="1"/>
</dbReference>
<accession>A0A5C3Q9W4</accession>
<dbReference type="PANTHER" id="PTHR46072">
    <property type="entry name" value="AMIDASE-RELATED-RELATED"/>
    <property type="match status" value="1"/>
</dbReference>
<feature type="active site" description="Charge relay system" evidence="5">
    <location>
        <position position="116"/>
    </location>
</feature>
<dbReference type="Pfam" id="PF01425">
    <property type="entry name" value="Amidase"/>
    <property type="match status" value="1"/>
</dbReference>
<dbReference type="AlphaFoldDB" id="A0A5C3Q9W4"/>
<feature type="binding site" evidence="6">
    <location>
        <begin position="212"/>
        <end position="215"/>
    </location>
    <ligand>
        <name>substrate</name>
    </ligand>
</feature>
<dbReference type="InterPro" id="IPR036928">
    <property type="entry name" value="AS_sf"/>
</dbReference>
<dbReference type="EC" id="3.5.1.4" evidence="3"/>
<feature type="binding site" evidence="6">
    <location>
        <position position="165"/>
    </location>
    <ligand>
        <name>substrate</name>
    </ligand>
</feature>
<protein>
    <recommendedName>
        <fullName evidence="3">amidase</fullName>
        <ecNumber evidence="3">3.5.1.4</ecNumber>
    </recommendedName>
</protein>
<evidence type="ECO:0000256" key="3">
    <source>
        <dbReference type="ARBA" id="ARBA00012922"/>
    </source>
</evidence>
<evidence type="ECO:0000256" key="5">
    <source>
        <dbReference type="PIRSR" id="PIRSR001221-1"/>
    </source>
</evidence>
<evidence type="ECO:0000313" key="9">
    <source>
        <dbReference type="Proteomes" id="UP000305067"/>
    </source>
</evidence>
<evidence type="ECO:0000313" key="8">
    <source>
        <dbReference type="EMBL" id="TFK98356.1"/>
    </source>
</evidence>
<dbReference type="EMBL" id="ML178840">
    <property type="protein sequence ID" value="TFK98356.1"/>
    <property type="molecule type" value="Genomic_DNA"/>
</dbReference>
<dbReference type="OrthoDB" id="6428749at2759"/>
<dbReference type="FunFam" id="3.90.1300.10:FF:000003">
    <property type="entry name" value="Amidase signature enzyme"/>
    <property type="match status" value="1"/>
</dbReference>
<keyword evidence="9" id="KW-1185">Reference proteome</keyword>
<feature type="binding site" evidence="6">
    <location>
        <position position="191"/>
    </location>
    <ligand>
        <name>substrate</name>
    </ligand>
</feature>
<comment type="similarity">
    <text evidence="2">Belongs to the amidase family.</text>
</comment>
<feature type="active site" description="Charge relay system" evidence="5">
    <location>
        <position position="191"/>
    </location>
</feature>
<proteinExistence type="inferred from homology"/>
<dbReference type="Gene3D" id="3.90.1300.10">
    <property type="entry name" value="Amidase signature (AS) domain"/>
    <property type="match status" value="1"/>
</dbReference>
<dbReference type="SUPFAM" id="SSF75304">
    <property type="entry name" value="Amidase signature (AS) enzymes"/>
    <property type="match status" value="1"/>
</dbReference>
<sequence>MGGVFSQSKTQAAAEKKQHVREKLLQSAEPWDEQKFGQITRAKVAEITSRIEAGEWTASQVLEAFMSRAVYAQQRSNCVTEVMFEQARQRAKELDVEFSKTGKLKGPLHGVPMSFKDQFDFVGVDSTVGYSQWVGNQSTVECDLGIQLSAAGAIPFVKTNVPQTMFNFECRNPLWGTTTNPYSQRHSCGGSSGGEGALIGLDGSPLGIGTDIGGSLRFPALFCGIYSLKPTFGRVSSSGSRSSTAGFEGIRVSTGPMARSVDDLIVSSKVMLGAEGSDPNVAPVPYREPNVAKKLTFGYYTFDGFIKSSPAAQRAVQEAVDALRSKDHECVEIKIPPGFFGESCQIVLGLTAADGYQGLQSHLGPDPLDQANWLTIKTTSTLPGFVKRIISWVVQVVYRDAFAATIVLAARRRSFYEYKELVVRRNALVERWRKEIWERYPVDAIIAPGPASPQVINGGCKTVMPMAPALATFNLLDVPVGIVPVTRIRDDIDALTPEWRAQQSGSTLIEQVLYNPKSGNYDTKDMQGLPVGVQVVGKKWEDEKVLAMMGVLDDALGLRSFGPGAFSAFQNQALGL</sequence>
<dbReference type="GO" id="GO:0004040">
    <property type="term" value="F:amidase activity"/>
    <property type="evidence" value="ECO:0007669"/>
    <property type="project" value="UniProtKB-EC"/>
</dbReference>
<evidence type="ECO:0000256" key="4">
    <source>
        <dbReference type="ARBA" id="ARBA00022801"/>
    </source>
</evidence>
<evidence type="ECO:0000256" key="1">
    <source>
        <dbReference type="ARBA" id="ARBA00001311"/>
    </source>
</evidence>
<name>A0A5C3Q9W4_9AGAR</name>
<dbReference type="InterPro" id="IPR020556">
    <property type="entry name" value="Amidase_CS"/>
</dbReference>
<gene>
    <name evidence="8" type="ORF">BDV98DRAFT_534190</name>
</gene>
<feature type="domain" description="Amidase" evidence="7">
    <location>
        <begin position="61"/>
        <end position="546"/>
    </location>
</feature>
<dbReference type="STRING" id="1884261.A0A5C3Q9W4"/>
<reference evidence="8 9" key="1">
    <citation type="journal article" date="2019" name="Nat. Ecol. Evol.">
        <title>Megaphylogeny resolves global patterns of mushroom evolution.</title>
        <authorList>
            <person name="Varga T."/>
            <person name="Krizsan K."/>
            <person name="Foldi C."/>
            <person name="Dima B."/>
            <person name="Sanchez-Garcia M."/>
            <person name="Sanchez-Ramirez S."/>
            <person name="Szollosi G.J."/>
            <person name="Szarkandi J.G."/>
            <person name="Papp V."/>
            <person name="Albert L."/>
            <person name="Andreopoulos W."/>
            <person name="Angelini C."/>
            <person name="Antonin V."/>
            <person name="Barry K.W."/>
            <person name="Bougher N.L."/>
            <person name="Buchanan P."/>
            <person name="Buyck B."/>
            <person name="Bense V."/>
            <person name="Catcheside P."/>
            <person name="Chovatia M."/>
            <person name="Cooper J."/>
            <person name="Damon W."/>
            <person name="Desjardin D."/>
            <person name="Finy P."/>
            <person name="Geml J."/>
            <person name="Haridas S."/>
            <person name="Hughes K."/>
            <person name="Justo A."/>
            <person name="Karasinski D."/>
            <person name="Kautmanova I."/>
            <person name="Kiss B."/>
            <person name="Kocsube S."/>
            <person name="Kotiranta H."/>
            <person name="LaButti K.M."/>
            <person name="Lechner B.E."/>
            <person name="Liimatainen K."/>
            <person name="Lipzen A."/>
            <person name="Lukacs Z."/>
            <person name="Mihaltcheva S."/>
            <person name="Morgado L.N."/>
            <person name="Niskanen T."/>
            <person name="Noordeloos M.E."/>
            <person name="Ohm R.A."/>
            <person name="Ortiz-Santana B."/>
            <person name="Ovrebo C."/>
            <person name="Racz N."/>
            <person name="Riley R."/>
            <person name="Savchenko A."/>
            <person name="Shiryaev A."/>
            <person name="Soop K."/>
            <person name="Spirin V."/>
            <person name="Szebenyi C."/>
            <person name="Tomsovsky M."/>
            <person name="Tulloss R.E."/>
            <person name="Uehling J."/>
            <person name="Grigoriev I.V."/>
            <person name="Vagvolgyi C."/>
            <person name="Papp T."/>
            <person name="Martin F.M."/>
            <person name="Miettinen O."/>
            <person name="Hibbett D.S."/>
            <person name="Nagy L.G."/>
        </authorList>
    </citation>
    <scope>NUCLEOTIDE SEQUENCE [LARGE SCALE GENOMIC DNA]</scope>
    <source>
        <strain evidence="8 9">CBS 309.79</strain>
    </source>
</reference>
<feature type="active site" description="Acyl-ester intermediate" evidence="5">
    <location>
        <position position="215"/>
    </location>
</feature>